<evidence type="ECO:0000313" key="2">
    <source>
        <dbReference type="EMBL" id="KAJ3988991.1"/>
    </source>
</evidence>
<evidence type="ECO:0000256" key="1">
    <source>
        <dbReference type="SAM" id="MobiDB-lite"/>
    </source>
</evidence>
<accession>A0AA38UXX7</accession>
<name>A0AA38UXX7_9AGAR</name>
<proteinExistence type="predicted"/>
<feature type="compositionally biased region" description="Acidic residues" evidence="1">
    <location>
        <begin position="203"/>
        <end position="218"/>
    </location>
</feature>
<reference evidence="2" key="1">
    <citation type="submission" date="2022-08" db="EMBL/GenBank/DDBJ databases">
        <authorList>
            <consortium name="DOE Joint Genome Institute"/>
            <person name="Min B."/>
            <person name="Riley R."/>
            <person name="Sierra-Patev S."/>
            <person name="Naranjo-Ortiz M."/>
            <person name="Looney B."/>
            <person name="Konkel Z."/>
            <person name="Slot J.C."/>
            <person name="Sakamoto Y."/>
            <person name="Steenwyk J.L."/>
            <person name="Rokas A."/>
            <person name="Carro J."/>
            <person name="Camarero S."/>
            <person name="Ferreira P."/>
            <person name="Molpeceres G."/>
            <person name="Ruiz-Duenas F.J."/>
            <person name="Serrano A."/>
            <person name="Henrissat B."/>
            <person name="Drula E."/>
            <person name="Hughes K.W."/>
            <person name="Mata J.L."/>
            <person name="Ishikawa N.K."/>
            <person name="Vargas-Isla R."/>
            <person name="Ushijima S."/>
            <person name="Smith C.A."/>
            <person name="Ahrendt S."/>
            <person name="Andreopoulos W."/>
            <person name="He G."/>
            <person name="Labutti K."/>
            <person name="Lipzen A."/>
            <person name="Ng V."/>
            <person name="Sandor L."/>
            <person name="Barry K."/>
            <person name="Martinez A.T."/>
            <person name="Xiao Y."/>
            <person name="Gibbons J.G."/>
            <person name="Terashima K."/>
            <person name="Hibbett D.S."/>
            <person name="Grigoriev I.V."/>
        </authorList>
    </citation>
    <scope>NUCLEOTIDE SEQUENCE</scope>
    <source>
        <strain evidence="2">TFB7829</strain>
    </source>
</reference>
<dbReference type="AlphaFoldDB" id="A0AA38UXX7"/>
<feature type="compositionally biased region" description="Polar residues" evidence="1">
    <location>
        <begin position="266"/>
        <end position="277"/>
    </location>
</feature>
<evidence type="ECO:0000313" key="3">
    <source>
        <dbReference type="Proteomes" id="UP001163850"/>
    </source>
</evidence>
<comment type="caution">
    <text evidence="2">The sequence shown here is derived from an EMBL/GenBank/DDBJ whole genome shotgun (WGS) entry which is preliminary data.</text>
</comment>
<organism evidence="2 3">
    <name type="scientific">Lentinula detonsa</name>
    <dbReference type="NCBI Taxonomy" id="2804962"/>
    <lineage>
        <taxon>Eukaryota</taxon>
        <taxon>Fungi</taxon>
        <taxon>Dikarya</taxon>
        <taxon>Basidiomycota</taxon>
        <taxon>Agaricomycotina</taxon>
        <taxon>Agaricomycetes</taxon>
        <taxon>Agaricomycetidae</taxon>
        <taxon>Agaricales</taxon>
        <taxon>Marasmiineae</taxon>
        <taxon>Omphalotaceae</taxon>
        <taxon>Lentinula</taxon>
    </lineage>
</organism>
<dbReference type="Proteomes" id="UP001163850">
    <property type="component" value="Unassembled WGS sequence"/>
</dbReference>
<feature type="region of interest" description="Disordered" evidence="1">
    <location>
        <begin position="196"/>
        <end position="281"/>
    </location>
</feature>
<dbReference type="EMBL" id="MU801902">
    <property type="protein sequence ID" value="KAJ3988991.1"/>
    <property type="molecule type" value="Genomic_DNA"/>
</dbReference>
<sequence length="432" mass="47613">MPLITPFAAPPLTNSSNHTGERTVLIHKTQMNTSNVVDLQTDTSAKNTGNNSARKIPRVRVDVDTIPDMMAAKLATSLLGHVLFLKNQIPFPIVQLSRLPGGKSNPRTEKLKRDLIDSFDTLSSHLDTTFTALSTAFARCSQTGQSISGAENSERKFGNPAYMAILVGPSIGTAKSKIIFAVDSLETKIWGLRDDLPPKVDVQEEESSESSPEDGEGLEETHANSDSDDENSHSGPEDSDSECEIDSCSTSSHPDSPIPPIRSQHTDPSTSSPSASYLQDHAREQQKIRVADQLLSRTLAIADAEGRGMACELAPTQTHILLRAPRRFAHPAWVPRLNFTNSLEHTLTDFLEETRLFIDITTEEKTKNKRTQRQKVEGVWVAGRTVFLDTLSTQSSPASDFDKQETVNQSQDEADEMIWWSWDGKIVGFSGW</sequence>
<dbReference type="InterPro" id="IPR053729">
    <property type="entry name" value="MAD2L1BP_domain_sf"/>
</dbReference>
<protein>
    <submittedName>
        <fullName evidence="2">Uncharacterized protein</fullName>
    </submittedName>
</protein>
<gene>
    <name evidence="2" type="ORF">F5890DRAFT_175208</name>
</gene>
<dbReference type="Gene3D" id="3.30.900.20">
    <property type="match status" value="1"/>
</dbReference>
<feature type="compositionally biased region" description="Basic and acidic residues" evidence="1">
    <location>
        <begin position="219"/>
        <end position="236"/>
    </location>
</feature>